<dbReference type="AlphaFoldDB" id="A0A9P1P006"/>
<evidence type="ECO:0000313" key="2">
    <source>
        <dbReference type="Proteomes" id="UP000032946"/>
    </source>
</evidence>
<accession>A0A9P1P006</accession>
<sequence>MTPNQKITITAFIHALARFNKKLPISVYNQLAAISDVANHTKQLEAIAMNDTDLALLYKEECDRLMQGSDRQKGYLPIFESDDYSTELSNTVEVICHSPDPVKASKDALNPSGGGKLKEFFSQLFKSSPSI</sequence>
<dbReference type="EMBL" id="FO818640">
    <property type="protein sequence ID" value="CDM96387.1"/>
    <property type="molecule type" value="Genomic_DNA"/>
</dbReference>
<proteinExistence type="predicted"/>
<name>A0A9P1P006_9CYAN</name>
<organism evidence="1 2">
    <name type="scientific">Limnospira indica PCC 8005</name>
    <dbReference type="NCBI Taxonomy" id="376219"/>
    <lineage>
        <taxon>Bacteria</taxon>
        <taxon>Bacillati</taxon>
        <taxon>Cyanobacteriota</taxon>
        <taxon>Cyanophyceae</taxon>
        <taxon>Oscillatoriophycideae</taxon>
        <taxon>Oscillatoriales</taxon>
        <taxon>Sirenicapillariaceae</taxon>
        <taxon>Limnospira</taxon>
    </lineage>
</organism>
<dbReference type="Proteomes" id="UP000032946">
    <property type="component" value="Chromosome"/>
</dbReference>
<keyword evidence="2" id="KW-1185">Reference proteome</keyword>
<dbReference type="RefSeq" id="WP_008051816.1">
    <property type="nucleotide sequence ID" value="NZ_FO818640.1"/>
</dbReference>
<reference evidence="1 2" key="1">
    <citation type="submission" date="2014-02" db="EMBL/GenBank/DDBJ databases">
        <authorList>
            <person name="Genoscope - CEA"/>
        </authorList>
    </citation>
    <scope>NUCLEOTIDE SEQUENCE [LARGE SCALE GENOMIC DNA]</scope>
    <source>
        <strain evidence="1 2">PCC 8005</strain>
    </source>
</reference>
<gene>
    <name evidence="1" type="ORF">ARTHRO_40796</name>
</gene>
<evidence type="ECO:0000313" key="1">
    <source>
        <dbReference type="EMBL" id="CDM96387.1"/>
    </source>
</evidence>
<protein>
    <submittedName>
        <fullName evidence="1">Uncharacterized protein</fullName>
    </submittedName>
</protein>